<proteinExistence type="predicted"/>
<dbReference type="RefSeq" id="WP_277193741.1">
    <property type="nucleotide sequence ID" value="NZ_JAROAV010000057.1"/>
</dbReference>
<comment type="caution">
    <text evidence="4">The sequence shown here is derived from an EMBL/GenBank/DDBJ whole genome shotgun (WGS) entry which is preliminary data.</text>
</comment>
<dbReference type="InterPro" id="IPR027417">
    <property type="entry name" value="P-loop_NTPase"/>
</dbReference>
<protein>
    <submittedName>
        <fullName evidence="4">LuxR C-terminal-related transcriptional regulator</fullName>
    </submittedName>
</protein>
<dbReference type="Pfam" id="PF13191">
    <property type="entry name" value="AAA_16"/>
    <property type="match status" value="1"/>
</dbReference>
<evidence type="ECO:0000256" key="1">
    <source>
        <dbReference type="ARBA" id="ARBA00022741"/>
    </source>
</evidence>
<dbReference type="EMBL" id="JAROAV010000057">
    <property type="protein sequence ID" value="MDF8266528.1"/>
    <property type="molecule type" value="Genomic_DNA"/>
</dbReference>
<dbReference type="Proteomes" id="UP001528912">
    <property type="component" value="Unassembled WGS sequence"/>
</dbReference>
<evidence type="ECO:0000313" key="4">
    <source>
        <dbReference type="EMBL" id="MDF8266528.1"/>
    </source>
</evidence>
<evidence type="ECO:0000313" key="5">
    <source>
        <dbReference type="Proteomes" id="UP001528912"/>
    </source>
</evidence>
<dbReference type="PANTHER" id="PTHR16305:SF35">
    <property type="entry name" value="TRANSCRIPTIONAL ACTIVATOR DOMAIN"/>
    <property type="match status" value="1"/>
</dbReference>
<dbReference type="InterPro" id="IPR000792">
    <property type="entry name" value="Tscrpt_reg_LuxR_C"/>
</dbReference>
<evidence type="ECO:0000259" key="3">
    <source>
        <dbReference type="PROSITE" id="PS50043"/>
    </source>
</evidence>
<dbReference type="PROSITE" id="PS00622">
    <property type="entry name" value="HTH_LUXR_1"/>
    <property type="match status" value="1"/>
</dbReference>
<dbReference type="PRINTS" id="PR00038">
    <property type="entry name" value="HTHLUXR"/>
</dbReference>
<dbReference type="CDD" id="cd06170">
    <property type="entry name" value="LuxR_C_like"/>
    <property type="match status" value="1"/>
</dbReference>
<accession>A0ABT6CC94</accession>
<dbReference type="Gene3D" id="1.10.10.10">
    <property type="entry name" value="Winged helix-like DNA-binding domain superfamily/Winged helix DNA-binding domain"/>
    <property type="match status" value="1"/>
</dbReference>
<keyword evidence="2" id="KW-0067">ATP-binding</keyword>
<name>A0ABT6CC94_9MICO</name>
<keyword evidence="5" id="KW-1185">Reference proteome</keyword>
<dbReference type="SUPFAM" id="SSF46894">
    <property type="entry name" value="C-terminal effector domain of the bipartite response regulators"/>
    <property type="match status" value="1"/>
</dbReference>
<dbReference type="PROSITE" id="PS50043">
    <property type="entry name" value="HTH_LUXR_2"/>
    <property type="match status" value="1"/>
</dbReference>
<organism evidence="4 5">
    <name type="scientific">Luteipulveratus flavus</name>
    <dbReference type="NCBI Taxonomy" id="3031728"/>
    <lineage>
        <taxon>Bacteria</taxon>
        <taxon>Bacillati</taxon>
        <taxon>Actinomycetota</taxon>
        <taxon>Actinomycetes</taxon>
        <taxon>Micrococcales</taxon>
        <taxon>Dermacoccaceae</taxon>
        <taxon>Luteipulveratus</taxon>
    </lineage>
</organism>
<gene>
    <name evidence="4" type="ORF">P4R38_19945</name>
</gene>
<keyword evidence="1" id="KW-0547">Nucleotide-binding</keyword>
<dbReference type="Pfam" id="PF00196">
    <property type="entry name" value="GerE"/>
    <property type="match status" value="1"/>
</dbReference>
<reference evidence="4 5" key="1">
    <citation type="submission" date="2023-03" db="EMBL/GenBank/DDBJ databases">
        <title>YIM 133296 draft genome.</title>
        <authorList>
            <person name="Xiong L."/>
        </authorList>
    </citation>
    <scope>NUCLEOTIDE SEQUENCE [LARGE SCALE GENOMIC DNA]</scope>
    <source>
        <strain evidence="4 5">YIM 133296</strain>
    </source>
</reference>
<feature type="domain" description="HTH luxR-type" evidence="3">
    <location>
        <begin position="854"/>
        <end position="919"/>
    </location>
</feature>
<sequence length="922" mass="99571">MTSASTADGYVGRARETAFLDEVLDRICDGHGRVVRLDGEPGMGKTVLLDIMAAGAGARGITVLRTRGTESEQHLSFAALHRLLQPLLARVDDLPPGQRSALRGVFGLDVGTRIPDRFVVGLAVLELAADAASRSALLLVVDDRQWLDSSTLDIVEFVGQRLDDLPIGVVFAQREPDELIRDESARLHVTGLDDESATRIVQERFAALRESEVLRMVELSEGNPLALRELTPSDVRSYNAARSQLRSTPRLSRRLQDAFGARARDLPDAARRSCLVAALQDSDQVVHTVTAATMHAEGEFPVDDVAAHLDLAQAAGVLVVDESTVRFRHPLVRAAVIAQSTTTERRRAHEALAAAMPDQPARQACHRAIALVRADEAEAAALDDLAEGCQAEGSVVLAHTLFGHAARLSEKPADRNHRLLRLAELAFQMGRYAEVRERVESLRSGDLHPADRARLVLLEMAFDDGVPEGADAVRRFVDSAVNAIDVGQGGLAAGLLVVAARNTYWGATAELLGPEIGDAATRLGATDEEQLLGLIVSAFLTPFGSGRQVMETIRAVDPAALDDEVVALLSQAGFVIGDFKRSLELAGAASVGLRRDGRLGFLAAALVLQSFSALYLGQWDVMLTASEEAERLAAETRQPVWWACARLARANLGGLRGGRTEPEEIAAEVEGVAAATSNAALMNGVQLSRGFTALGTGDPAAACAELSRMFDRDDGAFQMPQSAWAIDYYLEAASTAGEMDRARASLAEMERLVAPTPAPGILRAMSLARLYAADARHIDQRYAECSAVASTAWHRARRDLFYGSWLRRHRQSVHARPLLRSAASTFESLGARSWADRAHHELVAAGARRIVQGRPEAWSLLSAQELQVARLAAQGLTNRDIGARLYLSHRTVSSHLYRLYPKLGITSRTQLHLVLDVDAETG</sequence>
<dbReference type="InterPro" id="IPR041664">
    <property type="entry name" value="AAA_16"/>
</dbReference>
<dbReference type="PANTHER" id="PTHR16305">
    <property type="entry name" value="TESTICULAR SOLUBLE ADENYLYL CYCLASE"/>
    <property type="match status" value="1"/>
</dbReference>
<dbReference type="InterPro" id="IPR036388">
    <property type="entry name" value="WH-like_DNA-bd_sf"/>
</dbReference>
<dbReference type="InterPro" id="IPR016032">
    <property type="entry name" value="Sig_transdc_resp-reg_C-effctor"/>
</dbReference>
<dbReference type="SMART" id="SM00421">
    <property type="entry name" value="HTH_LUXR"/>
    <property type="match status" value="1"/>
</dbReference>
<dbReference type="SUPFAM" id="SSF52540">
    <property type="entry name" value="P-loop containing nucleoside triphosphate hydrolases"/>
    <property type="match status" value="1"/>
</dbReference>
<evidence type="ECO:0000256" key="2">
    <source>
        <dbReference type="ARBA" id="ARBA00022840"/>
    </source>
</evidence>